<dbReference type="RefSeq" id="WP_183255121.1">
    <property type="nucleotide sequence ID" value="NZ_JACHEP010000017.1"/>
</dbReference>
<comment type="caution">
    <text evidence="1">The sequence shown here is derived from an EMBL/GenBank/DDBJ whole genome shotgun (WGS) entry which is preliminary data.</text>
</comment>
<name>A0A7W8MWM4_9BACL</name>
<accession>A0A7W8MWM4</accession>
<gene>
    <name evidence="1" type="ORF">HNQ34_002612</name>
</gene>
<proteinExistence type="predicted"/>
<protein>
    <submittedName>
        <fullName evidence="1">Uncharacterized protein</fullName>
    </submittedName>
</protein>
<reference evidence="1 2" key="1">
    <citation type="submission" date="2020-08" db="EMBL/GenBank/DDBJ databases">
        <title>Genomic Encyclopedia of Type Strains, Phase IV (KMG-IV): sequencing the most valuable type-strain genomes for metagenomic binning, comparative biology and taxonomic classification.</title>
        <authorList>
            <person name="Goeker M."/>
        </authorList>
    </citation>
    <scope>NUCLEOTIDE SEQUENCE [LARGE SCALE GENOMIC DNA]</scope>
    <source>
        <strain evidence="1 2">DSM 16325</strain>
    </source>
</reference>
<sequence>MSKQLEKSLETFAKSKHEGHEQFIKRFEKWGREFDQKIKEIEKMNGQFLKEIEGNLSYMDRWFGKKEKQMERLFRIFQ</sequence>
<dbReference type="AlphaFoldDB" id="A0A7W8MWM4"/>
<organism evidence="1 2">
    <name type="scientific">Anoxybacteroides tepidamans</name>
    <dbReference type="NCBI Taxonomy" id="265948"/>
    <lineage>
        <taxon>Bacteria</taxon>
        <taxon>Bacillati</taxon>
        <taxon>Bacillota</taxon>
        <taxon>Bacilli</taxon>
        <taxon>Bacillales</taxon>
        <taxon>Anoxybacillaceae</taxon>
        <taxon>Anoxybacteroides</taxon>
    </lineage>
</organism>
<evidence type="ECO:0000313" key="1">
    <source>
        <dbReference type="EMBL" id="MBB5325511.1"/>
    </source>
</evidence>
<keyword evidence="2" id="KW-1185">Reference proteome</keyword>
<dbReference type="EMBL" id="JACHEP010000017">
    <property type="protein sequence ID" value="MBB5325511.1"/>
    <property type="molecule type" value="Genomic_DNA"/>
</dbReference>
<dbReference type="Proteomes" id="UP000520011">
    <property type="component" value="Unassembled WGS sequence"/>
</dbReference>
<evidence type="ECO:0000313" key="2">
    <source>
        <dbReference type="Proteomes" id="UP000520011"/>
    </source>
</evidence>